<evidence type="ECO:0000256" key="1">
    <source>
        <dbReference type="SAM" id="MobiDB-lite"/>
    </source>
</evidence>
<protein>
    <recommendedName>
        <fullName evidence="4">Nitroreductase domain-containing protein</fullName>
    </recommendedName>
</protein>
<dbReference type="InterPro" id="IPR050627">
    <property type="entry name" value="Nitroreductase/BluB"/>
</dbReference>
<comment type="caution">
    <text evidence="2">The sequence shown here is derived from an EMBL/GenBank/DDBJ whole genome shotgun (WGS) entry which is preliminary data.</text>
</comment>
<dbReference type="Gene3D" id="3.40.109.10">
    <property type="entry name" value="NADH Oxidase"/>
    <property type="match status" value="1"/>
</dbReference>
<feature type="region of interest" description="Disordered" evidence="1">
    <location>
        <begin position="172"/>
        <end position="229"/>
    </location>
</feature>
<proteinExistence type="predicted"/>
<evidence type="ECO:0008006" key="4">
    <source>
        <dbReference type="Google" id="ProtNLM"/>
    </source>
</evidence>
<dbReference type="PANTHER" id="PTHR23026">
    <property type="entry name" value="NADPH NITROREDUCTASE"/>
    <property type="match status" value="1"/>
</dbReference>
<dbReference type="RefSeq" id="WP_139667810.1">
    <property type="nucleotide sequence ID" value="NZ_VDLY02000007.1"/>
</dbReference>
<gene>
    <name evidence="2" type="ORF">FH607_012685</name>
</gene>
<sequence length="327" mass="35290">MVTTHALTAATLTTLVEAASAAPSLHNSQPWRFRLDPATATLHLRAAPERGLPHIDPLGRALHLSVGAALFNVRTAAAHLGWRADVTLLPEPREPRAMATIALSAGRDGPAQPDPDLHAALWRRHTSRLPFTRRPAAPRVAELARAAEAEGATLVVPDAVGTARVLRLTAEAERRDARDRARRAETTSWVRRGTGDGVPPEALGPGDANGRVPTRDFAGPDARQPRPSAAFEERPLIALLTTRHDRRVDWLRAGQALERAWLTATARALRLAPLHQALEWPDLRAALVDPAASDAAGFVQLVVRIGYGPAGVPSPRRSAWQVVERQS</sequence>
<dbReference type="Proteomes" id="UP000314251">
    <property type="component" value="Unassembled WGS sequence"/>
</dbReference>
<dbReference type="AlphaFoldDB" id="A0A5N6AAW3"/>
<accession>A0A5N6AAW3</accession>
<dbReference type="EMBL" id="VDLY02000007">
    <property type="protein sequence ID" value="KAB8165781.1"/>
    <property type="molecule type" value="Genomic_DNA"/>
</dbReference>
<dbReference type="NCBIfam" id="NF047509">
    <property type="entry name" value="Rv3131_FMN_oxido"/>
    <property type="match status" value="1"/>
</dbReference>
<dbReference type="GO" id="GO:0016491">
    <property type="term" value="F:oxidoreductase activity"/>
    <property type="evidence" value="ECO:0007669"/>
    <property type="project" value="InterPro"/>
</dbReference>
<dbReference type="InterPro" id="IPR000415">
    <property type="entry name" value="Nitroreductase-like"/>
</dbReference>
<evidence type="ECO:0000313" key="3">
    <source>
        <dbReference type="Proteomes" id="UP000314251"/>
    </source>
</evidence>
<evidence type="ECO:0000313" key="2">
    <source>
        <dbReference type="EMBL" id="KAB8165781.1"/>
    </source>
</evidence>
<name>A0A5N6AAW3_9ACTN</name>
<dbReference type="OrthoDB" id="8156917at2"/>
<dbReference type="PANTHER" id="PTHR23026:SF123">
    <property type="entry name" value="NAD(P)H NITROREDUCTASE RV3131-RELATED"/>
    <property type="match status" value="1"/>
</dbReference>
<keyword evidence="3" id="KW-1185">Reference proteome</keyword>
<organism evidence="2 3">
    <name type="scientific">Streptomyces mimosae</name>
    <dbReference type="NCBI Taxonomy" id="2586635"/>
    <lineage>
        <taxon>Bacteria</taxon>
        <taxon>Bacillati</taxon>
        <taxon>Actinomycetota</taxon>
        <taxon>Actinomycetes</taxon>
        <taxon>Kitasatosporales</taxon>
        <taxon>Streptomycetaceae</taxon>
        <taxon>Streptomyces</taxon>
    </lineage>
</organism>
<feature type="compositionally biased region" description="Basic and acidic residues" evidence="1">
    <location>
        <begin position="172"/>
        <end position="185"/>
    </location>
</feature>
<dbReference type="SUPFAM" id="SSF55469">
    <property type="entry name" value="FMN-dependent nitroreductase-like"/>
    <property type="match status" value="2"/>
</dbReference>
<reference evidence="2" key="1">
    <citation type="submission" date="2019-10" db="EMBL/GenBank/DDBJ databases">
        <title>Nonomuraea sp. nov., isolated from Phyllanthus amarus.</title>
        <authorList>
            <person name="Klykleung N."/>
            <person name="Tanasupawat S."/>
        </authorList>
    </citation>
    <scope>NUCLEOTIDE SEQUENCE [LARGE SCALE GENOMIC DNA]</scope>
    <source>
        <strain evidence="2">3MP-10</strain>
    </source>
</reference>